<proteinExistence type="predicted"/>
<reference evidence="3" key="1">
    <citation type="submission" date="2011-02" db="EMBL/GenBank/DDBJ databases">
        <title>The complete sequence of chromosome of Deinococcus proteolyticus DSM 20540.</title>
        <authorList>
            <consortium name="US DOE Joint Genome Institute (JGI-PGF)"/>
            <person name="Lucas S."/>
            <person name="Copeland A."/>
            <person name="Lapidus A."/>
            <person name="Bruce D."/>
            <person name="Goodwin L."/>
            <person name="Pitluck S."/>
            <person name="Kyrpides N."/>
            <person name="Mavromatis K."/>
            <person name="Pagani I."/>
            <person name="Ivanova N."/>
            <person name="Ovchinnikova G."/>
            <person name="Zeytun A."/>
            <person name="Detter J.C."/>
            <person name="Han C."/>
            <person name="Land M."/>
            <person name="Hauser L."/>
            <person name="Markowitz V."/>
            <person name="Cheng J.-F."/>
            <person name="Hugenholtz P."/>
            <person name="Woyke T."/>
            <person name="Wu D."/>
            <person name="Pukall R."/>
            <person name="Steenblock K."/>
            <person name="Brambilla E."/>
            <person name="Klenk H.-P."/>
            <person name="Eisen J.A."/>
        </authorList>
    </citation>
    <scope>NUCLEOTIDE SEQUENCE [LARGE SCALE GENOMIC DNA]</scope>
    <source>
        <strain evidence="3">ATCC 35074 / DSM 20540 / JCM 6276 / NBRC 101906 / NCIMB 13154 / VKM Ac-1939 / CCM 2703 / MRP</strain>
    </source>
</reference>
<dbReference type="Proteomes" id="UP000007718">
    <property type="component" value="Chromosome"/>
</dbReference>
<dbReference type="SUPFAM" id="SSF53474">
    <property type="entry name" value="alpha/beta-Hydrolases"/>
    <property type="match status" value="1"/>
</dbReference>
<dbReference type="InterPro" id="IPR029058">
    <property type="entry name" value="AB_hydrolase_fold"/>
</dbReference>
<sequence>MPARPSSRAPALLLHGAYLSRRAWQPQLSGPLAQHFHLLAPDLRGHGADRTPGPYSVEGWAQELLTWLDRLEVEQVHVCGHSLGGMVAQQLALTAPQRVRSLLLVETSYGTRSTPLERRLTDLTLPLLARWPLRGQAAAFALAYAPHNRPLREYVQAELQAFESRPQDYLAIWQAVTAFDSRAQLSRLTVPTRMVVGGRNLQTHAQARAMAALIPGARLEVVRGAGHLVPLERPAIFSALAGEFWLGAESQ</sequence>
<dbReference type="RefSeq" id="WP_013614468.1">
    <property type="nucleotide sequence ID" value="NC_015161.1"/>
</dbReference>
<feature type="domain" description="AB hydrolase-1" evidence="1">
    <location>
        <begin position="12"/>
        <end position="238"/>
    </location>
</feature>
<reference evidence="2 3" key="2">
    <citation type="journal article" date="2012" name="Stand. Genomic Sci.">
        <title>Complete genome sequence of the orange-red pigmented, radioresistant Deinococcus proteolyticus type strain (MRP(T)).</title>
        <authorList>
            <person name="Copeland A."/>
            <person name="Zeytun A."/>
            <person name="Yassawong M."/>
            <person name="Nolan M."/>
            <person name="Lucas S."/>
            <person name="Hammon N."/>
            <person name="Deshpande S."/>
            <person name="Cheng J.F."/>
            <person name="Han C."/>
            <person name="Tapia R."/>
            <person name="Goodwin L.A."/>
            <person name="Pitluck S."/>
            <person name="Mavromatis K."/>
            <person name="Liolios K."/>
            <person name="Pagani I."/>
            <person name="Ivanova N."/>
            <person name="Mikhailova N."/>
            <person name="Pati A."/>
            <person name="Chen A."/>
            <person name="Palaniappan K."/>
            <person name="Land M."/>
            <person name="Hauser L."/>
            <person name="Jeffries C.D."/>
            <person name="Brambilla E.M."/>
            <person name="Rohde M."/>
            <person name="Sikorski J."/>
            <person name="Pukall R."/>
            <person name="Goker M."/>
            <person name="Detter J.C."/>
            <person name="Woyke T."/>
            <person name="Bristow J."/>
            <person name="Eisen J.A."/>
            <person name="Markowitz V."/>
            <person name="Hugenholtz P."/>
            <person name="Kyrpides N.C."/>
            <person name="Klenk H.P."/>
            <person name="Lapidus A."/>
        </authorList>
    </citation>
    <scope>NUCLEOTIDE SEQUENCE [LARGE SCALE GENOMIC DNA]</scope>
    <source>
        <strain evidence="3">ATCC 35074 / DSM 20540 / JCM 6276 / NBRC 101906 / NCIMB 13154 / VKM Ac-1939 / CCM 2703 / MRP</strain>
    </source>
</reference>
<name>F0RLF5_DEIPM</name>
<dbReference type="InterPro" id="IPR050266">
    <property type="entry name" value="AB_hydrolase_sf"/>
</dbReference>
<dbReference type="HOGENOM" id="CLU_020336_50_2_0"/>
<dbReference type="eggNOG" id="COG2021">
    <property type="taxonomic scope" value="Bacteria"/>
</dbReference>
<evidence type="ECO:0000313" key="2">
    <source>
        <dbReference type="EMBL" id="ADY25859.1"/>
    </source>
</evidence>
<dbReference type="KEGG" id="dpt:Deipr_0699"/>
<dbReference type="Pfam" id="PF12697">
    <property type="entry name" value="Abhydrolase_6"/>
    <property type="match status" value="1"/>
</dbReference>
<dbReference type="GO" id="GO:0016787">
    <property type="term" value="F:hydrolase activity"/>
    <property type="evidence" value="ECO:0007669"/>
    <property type="project" value="UniProtKB-KW"/>
</dbReference>
<dbReference type="Gene3D" id="3.40.50.1820">
    <property type="entry name" value="alpha/beta hydrolase"/>
    <property type="match status" value="1"/>
</dbReference>
<evidence type="ECO:0000259" key="1">
    <source>
        <dbReference type="Pfam" id="PF12697"/>
    </source>
</evidence>
<keyword evidence="2" id="KW-0378">Hydrolase</keyword>
<protein>
    <submittedName>
        <fullName evidence="2">Alpha/beta hydrolase fold protein</fullName>
    </submittedName>
</protein>
<dbReference type="EMBL" id="CP002536">
    <property type="protein sequence ID" value="ADY25859.1"/>
    <property type="molecule type" value="Genomic_DNA"/>
</dbReference>
<dbReference type="AlphaFoldDB" id="F0RLF5"/>
<dbReference type="STRING" id="693977.Deipr_0699"/>
<dbReference type="PANTHER" id="PTHR43798">
    <property type="entry name" value="MONOACYLGLYCEROL LIPASE"/>
    <property type="match status" value="1"/>
</dbReference>
<accession>F0RLF5</accession>
<keyword evidence="3" id="KW-1185">Reference proteome</keyword>
<evidence type="ECO:0000313" key="3">
    <source>
        <dbReference type="Proteomes" id="UP000007718"/>
    </source>
</evidence>
<dbReference type="InterPro" id="IPR000073">
    <property type="entry name" value="AB_hydrolase_1"/>
</dbReference>
<gene>
    <name evidence="2" type="ordered locus">Deipr_0699</name>
</gene>
<dbReference type="PRINTS" id="PR00111">
    <property type="entry name" value="ABHYDROLASE"/>
</dbReference>
<organism evidence="2 3">
    <name type="scientific">Deinococcus proteolyticus (strain ATCC 35074 / DSM 20540 / JCM 6276 / NBRC 101906 / NCIMB 13154 / VKM Ac-1939 / CCM 2703 / MRP)</name>
    <dbReference type="NCBI Taxonomy" id="693977"/>
    <lineage>
        <taxon>Bacteria</taxon>
        <taxon>Thermotogati</taxon>
        <taxon>Deinococcota</taxon>
        <taxon>Deinococci</taxon>
        <taxon>Deinococcales</taxon>
        <taxon>Deinococcaceae</taxon>
        <taxon>Deinococcus</taxon>
    </lineage>
</organism>